<dbReference type="EMBL" id="QZWZ01000009">
    <property type="protein sequence ID" value="RJT39190.1"/>
    <property type="molecule type" value="Genomic_DNA"/>
</dbReference>
<reference evidence="2 3" key="1">
    <citation type="submission" date="2018-09" db="EMBL/GenBank/DDBJ databases">
        <title>Mesorhizobium carmichaelinearum sp. nov. isolated from Carmichaelinea spp. root nodules in New Zealand.</title>
        <authorList>
            <person name="De Meyer S.E."/>
        </authorList>
    </citation>
    <scope>NUCLEOTIDE SEQUENCE [LARGE SCALE GENOMIC DNA]</scope>
    <source>
        <strain evidence="2 3">ICMP19557</strain>
    </source>
</reference>
<feature type="region of interest" description="Disordered" evidence="1">
    <location>
        <begin position="86"/>
        <end position="107"/>
    </location>
</feature>
<proteinExistence type="predicted"/>
<sequence length="138" mass="14683">MALTRLRAAEAARRLAMIFGDEPVEIVRLDADLLALEFPARSFPLDPGNTGAAEQLGTEIREALGARLVAPDLPRQAAPVKMTIERRSSLASPTAPQAHSAQSGQISTLGKHAAPGLDLIRAPHWSSEVSSLVVWSPC</sequence>
<protein>
    <submittedName>
        <fullName evidence="2">Uncharacterized protein</fullName>
    </submittedName>
</protein>
<comment type="caution">
    <text evidence="2">The sequence shown here is derived from an EMBL/GenBank/DDBJ whole genome shotgun (WGS) entry which is preliminary data.</text>
</comment>
<keyword evidence="3" id="KW-1185">Reference proteome</keyword>
<dbReference type="Proteomes" id="UP000272706">
    <property type="component" value="Unassembled WGS sequence"/>
</dbReference>
<organism evidence="2 3">
    <name type="scientific">Mesorhizobium waimense</name>
    <dbReference type="NCBI Taxonomy" id="1300307"/>
    <lineage>
        <taxon>Bacteria</taxon>
        <taxon>Pseudomonadati</taxon>
        <taxon>Pseudomonadota</taxon>
        <taxon>Alphaproteobacteria</taxon>
        <taxon>Hyphomicrobiales</taxon>
        <taxon>Phyllobacteriaceae</taxon>
        <taxon>Mesorhizobium</taxon>
    </lineage>
</organism>
<evidence type="ECO:0000313" key="2">
    <source>
        <dbReference type="EMBL" id="RJT39190.1"/>
    </source>
</evidence>
<name>A0A3A5KZN3_9HYPH</name>
<feature type="compositionally biased region" description="Polar residues" evidence="1">
    <location>
        <begin position="89"/>
        <end position="107"/>
    </location>
</feature>
<evidence type="ECO:0000256" key="1">
    <source>
        <dbReference type="SAM" id="MobiDB-lite"/>
    </source>
</evidence>
<accession>A0A3A5KZN3</accession>
<evidence type="ECO:0000313" key="3">
    <source>
        <dbReference type="Proteomes" id="UP000272706"/>
    </source>
</evidence>
<dbReference type="AlphaFoldDB" id="A0A3A5KZN3"/>
<gene>
    <name evidence="2" type="ORF">D3227_13340</name>
</gene>